<dbReference type="InterPro" id="IPR052042">
    <property type="entry name" value="Tail_sheath_structural"/>
</dbReference>
<dbReference type="PANTHER" id="PTHR35861">
    <property type="match status" value="1"/>
</dbReference>
<dbReference type="Gene3D" id="3.40.50.11780">
    <property type="match status" value="1"/>
</dbReference>
<name>A0ABU0VR11_9GAMM</name>
<gene>
    <name evidence="1" type="ORF">Q6237_23000</name>
</gene>
<organism evidence="1 2">
    <name type="scientific">Serratia ureilytica</name>
    <dbReference type="NCBI Taxonomy" id="300181"/>
    <lineage>
        <taxon>Bacteria</taxon>
        <taxon>Pseudomonadati</taxon>
        <taxon>Pseudomonadota</taxon>
        <taxon>Gammaproteobacteria</taxon>
        <taxon>Enterobacterales</taxon>
        <taxon>Yersiniaceae</taxon>
        <taxon>Serratia</taxon>
    </lineage>
</organism>
<evidence type="ECO:0000313" key="1">
    <source>
        <dbReference type="EMBL" id="MDQ1863854.1"/>
    </source>
</evidence>
<reference evidence="1" key="1">
    <citation type="submission" date="2023-07" db="EMBL/GenBank/DDBJ databases">
        <title>In vitro acaricidal activity of Serratia ureilytica strains isolated from Mimosa pudica nodules againts the dust mite Tyrophagus putrescentiae.</title>
        <authorList>
            <person name="Wong-Villareal A."/>
            <person name="Cerqueda-Garcia D."/>
        </authorList>
    </citation>
    <scope>NUCLEOTIDE SEQUENCE</scope>
    <source>
        <strain evidence="1">UTS2</strain>
    </source>
</reference>
<evidence type="ECO:0000313" key="2">
    <source>
        <dbReference type="Proteomes" id="UP001177872"/>
    </source>
</evidence>
<protein>
    <recommendedName>
        <fullName evidence="3">Phage tail sheath family protein</fullName>
    </recommendedName>
</protein>
<accession>A0ABU0VR11</accession>
<dbReference type="EMBL" id="JAVCZN010000014">
    <property type="protein sequence ID" value="MDQ1863854.1"/>
    <property type="molecule type" value="Genomic_DNA"/>
</dbReference>
<proteinExistence type="predicted"/>
<dbReference type="PANTHER" id="PTHR35861:SF1">
    <property type="entry name" value="PHAGE TAIL SHEATH PROTEIN"/>
    <property type="match status" value="1"/>
</dbReference>
<evidence type="ECO:0008006" key="3">
    <source>
        <dbReference type="Google" id="ProtNLM"/>
    </source>
</evidence>
<keyword evidence="2" id="KW-1185">Reference proteome</keyword>
<dbReference type="Proteomes" id="UP001177872">
    <property type="component" value="Unassembled WGS sequence"/>
</dbReference>
<dbReference type="RefSeq" id="WP_262943334.1">
    <property type="nucleotide sequence ID" value="NZ_JAIQCT010000054.1"/>
</dbReference>
<sequence length="387" mass="42120">MHAIATRGAVFAQAGDWPSSLVDCLLHYFDNGGGPCWVFTGLPMPIPGQETLEGLIAGWTTLIRAAASAVCAEPTITLVAMPQLVYDAQTSNRAPRDVISVLINVWQAALNACATQKELFFVLDAPADPNVAADCIQQLRDAQRLGVMGAHAALYGPHLVTDYRKENNDGSASEDGFRVVAPCGAVLGVYGRTDSRDGVWKAPANEMLSRVIRPQVRETQARGWFTSLKAPRETETLSINLIRSFAGRGTRIWGCRTLATVSADGGRFRYVQVRRTVSWIESNLRHICQFAVHEPNNAITWFQLRGLCNAWLRRLWLAGGLAGAEEAEAYQVLVGLNDSMTAEDVAAGFLKVKVSVALQLVAELIDVSLVLKVGELQTGNDEQEQET</sequence>
<comment type="caution">
    <text evidence="1">The sequence shown here is derived from an EMBL/GenBank/DDBJ whole genome shotgun (WGS) entry which is preliminary data.</text>
</comment>